<keyword evidence="6 15" id="KW-0347">Helicase</keyword>
<dbReference type="AlphaFoldDB" id="A0A220VCK5"/>
<evidence type="ECO:0000256" key="5">
    <source>
        <dbReference type="ARBA" id="ARBA00022801"/>
    </source>
</evidence>
<keyword evidence="3 15" id="KW-0547">Nucleotide-binding</keyword>
<dbReference type="Gene3D" id="2.40.50.140">
    <property type="entry name" value="Nucleic acid-binding proteins"/>
    <property type="match status" value="1"/>
</dbReference>
<evidence type="ECO:0000256" key="1">
    <source>
        <dbReference type="ARBA" id="ARBA00007504"/>
    </source>
</evidence>
<dbReference type="Pfam" id="PF19833">
    <property type="entry name" value="RecG_dom3_C"/>
    <property type="match status" value="1"/>
</dbReference>
<dbReference type="GO" id="GO:0003677">
    <property type="term" value="F:DNA binding"/>
    <property type="evidence" value="ECO:0007669"/>
    <property type="project" value="UniProtKB-KW"/>
</dbReference>
<evidence type="ECO:0000259" key="16">
    <source>
        <dbReference type="PROSITE" id="PS51192"/>
    </source>
</evidence>
<feature type="domain" description="Helicase C-terminal" evidence="17">
    <location>
        <begin position="490"/>
        <end position="644"/>
    </location>
</feature>
<evidence type="ECO:0000259" key="17">
    <source>
        <dbReference type="PROSITE" id="PS51194"/>
    </source>
</evidence>
<dbReference type="Pfam" id="PF00271">
    <property type="entry name" value="Helicase_C"/>
    <property type="match status" value="1"/>
</dbReference>
<evidence type="ECO:0000256" key="2">
    <source>
        <dbReference type="ARBA" id="ARBA00017846"/>
    </source>
</evidence>
<dbReference type="InterPro" id="IPR047112">
    <property type="entry name" value="RecG/Mfd"/>
</dbReference>
<evidence type="ECO:0000256" key="6">
    <source>
        <dbReference type="ARBA" id="ARBA00022806"/>
    </source>
</evidence>
<dbReference type="SUPFAM" id="SSF52540">
    <property type="entry name" value="P-loop containing nucleoside triphosphate hydrolases"/>
    <property type="match status" value="2"/>
</dbReference>
<dbReference type="PROSITE" id="PS51194">
    <property type="entry name" value="HELICASE_CTER"/>
    <property type="match status" value="1"/>
</dbReference>
<dbReference type="Gene3D" id="3.40.50.300">
    <property type="entry name" value="P-loop containing nucleotide triphosphate hydrolases"/>
    <property type="match status" value="2"/>
</dbReference>
<dbReference type="SMART" id="SM00490">
    <property type="entry name" value="HELICc"/>
    <property type="match status" value="1"/>
</dbReference>
<keyword evidence="4 15" id="KW-0227">DNA damage</keyword>
<dbReference type="CDD" id="cd04488">
    <property type="entry name" value="RecG_wedge_OBF"/>
    <property type="match status" value="1"/>
</dbReference>
<comment type="similarity">
    <text evidence="1 15">Belongs to the helicase family. RecG subfamily.</text>
</comment>
<evidence type="ECO:0000313" key="18">
    <source>
        <dbReference type="EMBL" id="ASK78069.1"/>
    </source>
</evidence>
<evidence type="ECO:0000256" key="11">
    <source>
        <dbReference type="ARBA" id="ARBA00023235"/>
    </source>
</evidence>
<proteinExistence type="inferred from homology"/>
<dbReference type="InterPro" id="IPR001650">
    <property type="entry name" value="Helicase_C-like"/>
</dbReference>
<dbReference type="PANTHER" id="PTHR47964">
    <property type="entry name" value="ATP-DEPENDENT DNA HELICASE HOMOLOG RECG, CHLOROPLASTIC"/>
    <property type="match status" value="1"/>
</dbReference>
<evidence type="ECO:0000256" key="15">
    <source>
        <dbReference type="RuleBase" id="RU363016"/>
    </source>
</evidence>
<dbReference type="GO" id="GO:0006281">
    <property type="term" value="P:DNA repair"/>
    <property type="evidence" value="ECO:0007669"/>
    <property type="project" value="UniProtKB-UniRule"/>
</dbReference>
<dbReference type="InterPro" id="IPR012340">
    <property type="entry name" value="NA-bd_OB-fold"/>
</dbReference>
<dbReference type="GO" id="GO:0016887">
    <property type="term" value="F:ATP hydrolysis activity"/>
    <property type="evidence" value="ECO:0007669"/>
    <property type="project" value="RHEA"/>
</dbReference>
<name>A0A220VCK5_9GAMM</name>
<dbReference type="EMBL" id="CP022355">
    <property type="protein sequence ID" value="ASK78069.1"/>
    <property type="molecule type" value="Genomic_DNA"/>
</dbReference>
<dbReference type="InterPro" id="IPR045562">
    <property type="entry name" value="RecG_dom3_C"/>
</dbReference>
<dbReference type="SMART" id="SM00487">
    <property type="entry name" value="DEXDc"/>
    <property type="match status" value="1"/>
</dbReference>
<dbReference type="GO" id="GO:0005524">
    <property type="term" value="F:ATP binding"/>
    <property type="evidence" value="ECO:0007669"/>
    <property type="project" value="UniProtKB-KW"/>
</dbReference>
<dbReference type="GO" id="GO:0043138">
    <property type="term" value="F:3'-5' DNA helicase activity"/>
    <property type="evidence" value="ECO:0007669"/>
    <property type="project" value="UniProtKB-EC"/>
</dbReference>
<gene>
    <name evidence="18" type="ORF">CF386_02905</name>
</gene>
<dbReference type="InterPro" id="IPR014001">
    <property type="entry name" value="Helicase_ATP-bd"/>
</dbReference>
<accession>A0A220VCK5</accession>
<sequence length="709" mass="81044">MVEFSKTTSIKDIEMTINSISSFHLTDLNGVGDQTVKQLNRLGIFNIVDLLFYLPYKYTNKSHITTIQNLELGNKQVIEITVEHKETQNFRRKISTITGYDETGVITLKFFNTYGSFLKQFEVGKKYKFYGDIKHSSKGMELIHPEIIKEKDFIGIYKEKLFPAYHLTEGLNQKKLYQLIIQALDLLRLKTICFEDNFQKYIPSYCYNIEQALNILHCPSISEPIVKLENFQHNAHLRLIIEELSAFYLSILKLKNKNLTHQSYQLKNPLRDLESSFLKNLPFSLTNAQEKVALEIKNDFKNNFPMKRLVQGDVGSGKTLVSALAALHIIQSGHQVALMAPTELLAEQHFHNFKEWFSPLNIQVGLLLGKHAPKKKKSILNELFNNKIQLVIGTHALFQESVNYSSLALIIIDEQHRFGVAQRDALLKKGISGNIVPHQLVMTATPIPRTLALSAFKELDVSVIDELPPGRTPIETVVFSNTKRLELIKKIRKMIEVESVQVYWVCTLIDDSETLEAESVEALFRNISSIMQDISIDFIHSQMSSEKKIEVMNKFNQNEIKILVSTTVIEVGVNVPNASIMVIENSERLGLSQIHQLRGRVGRGTKKSYCLLMYQEPISEISKKRLEVIRSSTDGFFIAEEDLKLRGPGEILGYKQTGDINMKVACLFRDANLLVKAQEIAKNIYQEDKENAHIIMEKWSKYQSSDIKN</sequence>
<dbReference type="InterPro" id="IPR027417">
    <property type="entry name" value="P-loop_NTPase"/>
</dbReference>
<dbReference type="PROSITE" id="PS51192">
    <property type="entry name" value="HELICASE_ATP_BIND_1"/>
    <property type="match status" value="1"/>
</dbReference>
<evidence type="ECO:0000256" key="10">
    <source>
        <dbReference type="ARBA" id="ARBA00023204"/>
    </source>
</evidence>
<keyword evidence="8" id="KW-0238">DNA-binding</keyword>
<keyword evidence="5 15" id="KW-0378">Hydrolase</keyword>
<evidence type="ECO:0000256" key="8">
    <source>
        <dbReference type="ARBA" id="ARBA00023125"/>
    </source>
</evidence>
<dbReference type="Pfam" id="PF17191">
    <property type="entry name" value="RecG_wedge"/>
    <property type="match status" value="1"/>
</dbReference>
<dbReference type="SUPFAM" id="SSF50249">
    <property type="entry name" value="Nucleic acid-binding proteins"/>
    <property type="match status" value="1"/>
</dbReference>
<keyword evidence="9 15" id="KW-0233">DNA recombination</keyword>
<evidence type="ECO:0000256" key="9">
    <source>
        <dbReference type="ARBA" id="ARBA00023172"/>
    </source>
</evidence>
<dbReference type="CDD" id="cd17992">
    <property type="entry name" value="DEXHc_RecG"/>
    <property type="match status" value="1"/>
</dbReference>
<keyword evidence="11" id="KW-0413">Isomerase</keyword>
<dbReference type="Pfam" id="PF00270">
    <property type="entry name" value="DEAD"/>
    <property type="match status" value="1"/>
</dbReference>
<dbReference type="KEGG" id="pmai:CF386_02905"/>
<feature type="domain" description="Helicase ATP-binding" evidence="16">
    <location>
        <begin position="299"/>
        <end position="464"/>
    </location>
</feature>
<dbReference type="InterPro" id="IPR011545">
    <property type="entry name" value="DEAD/DEAH_box_helicase_dom"/>
</dbReference>
<evidence type="ECO:0000256" key="3">
    <source>
        <dbReference type="ARBA" id="ARBA00022741"/>
    </source>
</evidence>
<comment type="catalytic activity">
    <reaction evidence="14 15">
        <text>ATP + H2O = ADP + phosphate + H(+)</text>
        <dbReference type="Rhea" id="RHEA:13065"/>
        <dbReference type="ChEBI" id="CHEBI:15377"/>
        <dbReference type="ChEBI" id="CHEBI:15378"/>
        <dbReference type="ChEBI" id="CHEBI:30616"/>
        <dbReference type="ChEBI" id="CHEBI:43474"/>
        <dbReference type="ChEBI" id="CHEBI:456216"/>
        <dbReference type="EC" id="5.6.2.4"/>
    </reaction>
</comment>
<evidence type="ECO:0000313" key="19">
    <source>
        <dbReference type="Proteomes" id="UP000242175"/>
    </source>
</evidence>
<dbReference type="EC" id="5.6.2.4" evidence="13 15"/>
<protein>
    <recommendedName>
        <fullName evidence="2 15">ATP-dependent DNA helicase RecG</fullName>
        <ecNumber evidence="13 15">5.6.2.4</ecNumber>
    </recommendedName>
</protein>
<dbReference type="InterPro" id="IPR004609">
    <property type="entry name" value="ATP-dep_DNA_helicase_RecG"/>
</dbReference>
<dbReference type="InterPro" id="IPR033454">
    <property type="entry name" value="RecG_wedge"/>
</dbReference>
<dbReference type="NCBIfam" id="NF008163">
    <property type="entry name" value="PRK10917.1-1"/>
    <property type="match status" value="1"/>
</dbReference>
<dbReference type="PANTHER" id="PTHR47964:SF1">
    <property type="entry name" value="ATP-DEPENDENT DNA HELICASE HOMOLOG RECG, CHLOROPLASTIC"/>
    <property type="match status" value="1"/>
</dbReference>
<comment type="catalytic activity">
    <reaction evidence="12 15">
        <text>Couples ATP hydrolysis with the unwinding of duplex DNA by translocating in the 3'-5' direction.</text>
        <dbReference type="EC" id="5.6.2.4"/>
    </reaction>
</comment>
<dbReference type="NCBIfam" id="TIGR00643">
    <property type="entry name" value="recG"/>
    <property type="match status" value="1"/>
</dbReference>
<evidence type="ECO:0000256" key="12">
    <source>
        <dbReference type="ARBA" id="ARBA00034617"/>
    </source>
</evidence>
<dbReference type="Proteomes" id="UP000242175">
    <property type="component" value="Chromosome large"/>
</dbReference>
<keyword evidence="7 15" id="KW-0067">ATP-binding</keyword>
<dbReference type="GO" id="GO:0006310">
    <property type="term" value="P:DNA recombination"/>
    <property type="evidence" value="ECO:0007669"/>
    <property type="project" value="UniProtKB-UniRule"/>
</dbReference>
<keyword evidence="10 15" id="KW-0234">DNA repair</keyword>
<comment type="function">
    <text evidence="15">Plays a critical role in recombination and DNA repair. Helps process Holliday junction intermediates to mature products by catalyzing branch migration. Has replication fork regression activity, unwinds stalled or blocked replication forks to make a HJ that can be resolved. Has a DNA unwinding activity characteristic of a DNA helicase with 3'-5' polarity.</text>
</comment>
<evidence type="ECO:0000256" key="14">
    <source>
        <dbReference type="ARBA" id="ARBA00048988"/>
    </source>
</evidence>
<evidence type="ECO:0000256" key="13">
    <source>
        <dbReference type="ARBA" id="ARBA00034808"/>
    </source>
</evidence>
<organism evidence="18 19">
    <name type="scientific">Paraphotobacterium marinum</name>
    <dbReference type="NCBI Taxonomy" id="1755811"/>
    <lineage>
        <taxon>Bacteria</taxon>
        <taxon>Pseudomonadati</taxon>
        <taxon>Pseudomonadota</taxon>
        <taxon>Gammaproteobacteria</taxon>
        <taxon>Vibrionales</taxon>
        <taxon>Vibrionaceae</taxon>
        <taxon>Paraphotobacterium</taxon>
    </lineage>
</organism>
<evidence type="ECO:0000256" key="7">
    <source>
        <dbReference type="ARBA" id="ARBA00022840"/>
    </source>
</evidence>
<dbReference type="NCBIfam" id="NF008168">
    <property type="entry name" value="PRK10917.2-2"/>
    <property type="match status" value="1"/>
</dbReference>
<reference evidence="18 19" key="1">
    <citation type="journal article" date="2016" name="Int. J. Syst. Evol. Microbiol.">
        <title>Paraphotobacterium marinum gen. nov., sp. nov., a member of the family Vibrionaceae, isolated from surface seawater.</title>
        <authorList>
            <person name="Huang Z."/>
            <person name="Dong C."/>
            <person name="Shao Z."/>
        </authorList>
    </citation>
    <scope>NUCLEOTIDE SEQUENCE [LARGE SCALE GENOMIC DNA]</scope>
    <source>
        <strain evidence="18 19">NSCS20N07D</strain>
    </source>
</reference>
<evidence type="ECO:0000256" key="4">
    <source>
        <dbReference type="ARBA" id="ARBA00022763"/>
    </source>
</evidence>
<keyword evidence="19" id="KW-1185">Reference proteome</keyword>